<dbReference type="STRING" id="333138.LQ50_24005"/>
<dbReference type="EMBL" id="JRJU01000056">
    <property type="protein sequence ID" value="KHF38015.1"/>
    <property type="molecule type" value="Genomic_DNA"/>
</dbReference>
<dbReference type="InterPro" id="IPR010982">
    <property type="entry name" value="Lambda_DNA-bd_dom_sf"/>
</dbReference>
<evidence type="ECO:0000256" key="2">
    <source>
        <dbReference type="ARBA" id="ARBA00023125"/>
    </source>
</evidence>
<gene>
    <name evidence="5" type="ORF">LQ50_24005</name>
</gene>
<dbReference type="OrthoDB" id="2831239at2"/>
<evidence type="ECO:0000259" key="4">
    <source>
        <dbReference type="PROSITE" id="PS50932"/>
    </source>
</evidence>
<protein>
    <submittedName>
        <fullName evidence="5">LacI family transcriptional regulator</fullName>
    </submittedName>
</protein>
<evidence type="ECO:0000256" key="1">
    <source>
        <dbReference type="ARBA" id="ARBA00023015"/>
    </source>
</evidence>
<dbReference type="SUPFAM" id="SSF53822">
    <property type="entry name" value="Periplasmic binding protein-like I"/>
    <property type="match status" value="1"/>
</dbReference>
<dbReference type="Gene3D" id="3.40.50.2300">
    <property type="match status" value="2"/>
</dbReference>
<dbReference type="SMART" id="SM00354">
    <property type="entry name" value="HTH_LACI"/>
    <property type="match status" value="1"/>
</dbReference>
<dbReference type="InterPro" id="IPR046335">
    <property type="entry name" value="LacI/GalR-like_sensor"/>
</dbReference>
<name>A0A0B0I9R6_9BACI</name>
<dbReference type="InterPro" id="IPR028082">
    <property type="entry name" value="Peripla_BP_I"/>
</dbReference>
<organism evidence="5 6">
    <name type="scientific">Halalkalibacter okhensis</name>
    <dbReference type="NCBI Taxonomy" id="333138"/>
    <lineage>
        <taxon>Bacteria</taxon>
        <taxon>Bacillati</taxon>
        <taxon>Bacillota</taxon>
        <taxon>Bacilli</taxon>
        <taxon>Bacillales</taxon>
        <taxon>Bacillaceae</taxon>
        <taxon>Halalkalibacter</taxon>
    </lineage>
</organism>
<dbReference type="Pfam" id="PF13377">
    <property type="entry name" value="Peripla_BP_3"/>
    <property type="match status" value="1"/>
</dbReference>
<dbReference type="PANTHER" id="PTHR30146:SF109">
    <property type="entry name" value="HTH-TYPE TRANSCRIPTIONAL REGULATOR GALS"/>
    <property type="match status" value="1"/>
</dbReference>
<feature type="domain" description="HTH lacI-type" evidence="4">
    <location>
        <begin position="2"/>
        <end position="56"/>
    </location>
</feature>
<dbReference type="Pfam" id="PF00356">
    <property type="entry name" value="LacI"/>
    <property type="match status" value="1"/>
</dbReference>
<keyword evidence="2" id="KW-0238">DNA-binding</keyword>
<sequence>MVKRKDVAKLAGVSEATVSRVFNNVTPLREETKRKVLDAAKQLNYYPNAIAQSFAKGKSRNIGVIVPFLPKIHLLSTYYFSEILSGIGMKLGERDYGLLLLFQPPNEKKDYVQLFHKQKVDGVIILGSQDTPGETESLNKLHEQGFPYCLVNQTFANFPFHSIDAQHYEGSYAAVSLLVEKGLKRIAFLNGPMRFSNSYERFAGYKDALKEAGITCSSNLLFEGNYSRTSGLKTAEQMANYMSEIDAVFSANDRMAVGLIHGLSELGYQVGQNYAIIGYDDSDIASLMKPQLSSVRVPLFDMGQQAAEKVLAMLDEGIHSPTQVRLPVTIIERDSIQMSEKEMD</sequence>
<dbReference type="Proteomes" id="UP000030832">
    <property type="component" value="Unassembled WGS sequence"/>
</dbReference>
<dbReference type="CDD" id="cd01392">
    <property type="entry name" value="HTH_LacI"/>
    <property type="match status" value="1"/>
</dbReference>
<accession>A0A0B0I9R6</accession>
<evidence type="ECO:0000313" key="6">
    <source>
        <dbReference type="Proteomes" id="UP000030832"/>
    </source>
</evidence>
<dbReference type="RefSeq" id="WP_034633819.1">
    <property type="nucleotide sequence ID" value="NZ_JRJU01000056.1"/>
</dbReference>
<dbReference type="PANTHER" id="PTHR30146">
    <property type="entry name" value="LACI-RELATED TRANSCRIPTIONAL REPRESSOR"/>
    <property type="match status" value="1"/>
</dbReference>
<dbReference type="AlphaFoldDB" id="A0A0B0I9R6"/>
<proteinExistence type="predicted"/>
<keyword evidence="1" id="KW-0805">Transcription regulation</keyword>
<keyword evidence="6" id="KW-1185">Reference proteome</keyword>
<dbReference type="InterPro" id="IPR000843">
    <property type="entry name" value="HTH_LacI"/>
</dbReference>
<evidence type="ECO:0000313" key="5">
    <source>
        <dbReference type="EMBL" id="KHF38015.1"/>
    </source>
</evidence>
<dbReference type="PROSITE" id="PS50932">
    <property type="entry name" value="HTH_LACI_2"/>
    <property type="match status" value="1"/>
</dbReference>
<dbReference type="CDD" id="cd06267">
    <property type="entry name" value="PBP1_LacI_sugar_binding-like"/>
    <property type="match status" value="1"/>
</dbReference>
<comment type="caution">
    <text evidence="5">The sequence shown here is derived from an EMBL/GenBank/DDBJ whole genome shotgun (WGS) entry which is preliminary data.</text>
</comment>
<dbReference type="SUPFAM" id="SSF47413">
    <property type="entry name" value="lambda repressor-like DNA-binding domains"/>
    <property type="match status" value="1"/>
</dbReference>
<keyword evidence="3" id="KW-0804">Transcription</keyword>
<dbReference type="GO" id="GO:0003700">
    <property type="term" value="F:DNA-binding transcription factor activity"/>
    <property type="evidence" value="ECO:0007669"/>
    <property type="project" value="TreeGrafter"/>
</dbReference>
<dbReference type="GO" id="GO:0000976">
    <property type="term" value="F:transcription cis-regulatory region binding"/>
    <property type="evidence" value="ECO:0007669"/>
    <property type="project" value="TreeGrafter"/>
</dbReference>
<evidence type="ECO:0000256" key="3">
    <source>
        <dbReference type="ARBA" id="ARBA00023163"/>
    </source>
</evidence>
<dbReference type="eggNOG" id="COG1609">
    <property type="taxonomic scope" value="Bacteria"/>
</dbReference>
<reference evidence="5 6" key="1">
    <citation type="submission" date="2014-09" db="EMBL/GenBank/DDBJ databases">
        <title>Genome sequencing and annotation of Bacillus Okhensis strain Kh10-101T.</title>
        <authorList>
            <person name="Prakash J.S."/>
        </authorList>
    </citation>
    <scope>NUCLEOTIDE SEQUENCE [LARGE SCALE GENOMIC DNA]</scope>
    <source>
        <strain evidence="6">Kh10-101T</strain>
    </source>
</reference>
<dbReference type="Gene3D" id="1.10.260.40">
    <property type="entry name" value="lambda repressor-like DNA-binding domains"/>
    <property type="match status" value="1"/>
</dbReference>